<evidence type="ECO:0000256" key="18">
    <source>
        <dbReference type="ARBA" id="ARBA00023203"/>
    </source>
</evidence>
<sequence length="2838" mass="320374">MSGVTTLLAREKDLAAGIGTFDQPVKYLNQDYNLLKKNCLQAGKLFIDNTFPAVAGSLGFNELGPSSPRSKGVVWKRPGEICANPQFTIGGISSTDACQGALPDCWLLAAIAALTTNKNALLHVIPDGQSFQVNYAGIFHFQFWQFGQWIDVVIDDKLPTVNGQLLFDHSPGQNEFWSALLEKAYAKVNGCYECLAGGSLTEAFEDFTGGISEIYSLNKAPENLFQIICKAINAGSLLGCYLDRVYIDFEIKHFTIYNQSLYGIVLQYSGPDDKEERTPQNLIKRHGYPILDAKEINYKNGKEQLLRIRNPWGQVEWNGAWSDKMSFSDYMKNFVSLEICNLSPDTQASGAVHQWTTAQFEGVWRIGSTAGGCIDNKATFRMNPQFYFTLLEEDNDRNVRGCSFVVGLMQKNARRNRIIDQDLNTIGFAIFQYKGLTRIRLGNDVLLNQDPIANSSVFIDSREECDRFTLPPGDYVIIPSTQEPHKNGNFILRFFFEKKAVARWATRERERCFNYVVCFLEWHIRPAFSMSGIADRVARQKALSAGFGTNDQATKYLNQDYEVLQRECLKAGTLFKDDTFPAAADSIGYNELGPYSSKTRGVVWKRPTVGGIEVELPETLNDPRNITDKASLHILKMFLPVVPYPKEVALSLTGSCQKCGCKSDCWLLAAIASLTLDEEILARVVPSGQSFQENYAGIFHFQFWQYGEWVDVVIDDRLPTRNGELLFVHSAEGTEFWSALLEKAYAKLNGSYEALSGGSTIEGFEDFTGGISELYMLHKAPPQLFQIIRKALSAGSLLGCSIDITNARDTEAVTFQKLVKGHAYSLTGAEEVSYRGGKEKIVRIRNPWGQVEWTGAWSDNAPEWNYVPSEEKSKLVCKADDGEFWMSFSDFLTHYSRLEICNLSPETLSDDSLQKWTMSVFEGNWRVGSTAGGCRNSPATFCSNPQFTFKLDEEDDEHYDNVSGCSFLLGLMQKNTRKDKRFGRDLNTIGFAIYKFKGCTNVHLGADVLLREKAVAMSSTFINLREQCDRFKLPPGEYIVVPSTFEPHKNGNFVLRFFFEKNAVASRMEHPIDAKIFEKDGNGTLGLVEFTILWEKLSNYLNIFKKYDTDGSGTMSSHEMRGAVLEAGFQLNNELIQAVAHRFSDDAFAVDFDSFVGCLIRLEMLFKMFNTVDTAKSGTIQLTLGQRVKFITTVISEDANGLRVRVRAPRGEKAVARAVSASLGLVPTDSKRNCGAARPTLRIKLNAADAKETRRHTAGTTLIRVRRMSGIASKIQHQRARAAGVGNNYNAVKYLGQDFEALRQQCLQSGKLFCDDTFPAHPTALGFRELAPNSSKTRGVTWKRPTVLIDLLLAVLLGVAENPPKRAQQLSQQPLAAPSDHNRAVGDCWLLAAIASLTLNEEILARVVPHGQSFQEKYAGIFHFQFWQFGEWVEVVIDDRLPVKDGELVFVHSAQGNEFWSALLEKAYAKLNGCYEALSGGTTTEGFEDFTGGIAEVYELRRPHPQLFKIISKALQTGSLLGCSIDITSSAETEAVTSQKLVKGHAYSLTGAEEVDYRGRPEKLIRIRNPWGQVEWTGPWSDNSREWSQISAGEKSRLSNRSEDGEFWMSFNDFLRHYSRVEICNLTPDALTSNRYKKWDLSRFEGNWRRGSTAGGCRNYPTTFWTNPQYVIKLDEADDDPDDNEVGCSFLVGLIQKNRRSQRKMGEDMHTIGFAIYECIGQKAVHLNKDYFLRNQSKARSETFINLREVCSRFKLPPGEYLVVPSTFEPNKDADFCLRVFAEKHAEAIEMDDKIDAKLDENIFRKLDVDRSGTMSSHEMRVAIEEAGFSLNNALLQSIVARYSDQDLTIDFDNFVGCLIRLESMFRIFKSLSKDENGEVQFSLIQPLCFCLNDEEFPLTDDSLEDSLEDLLTYDDLFLQYFNTFLALPVFPIRLHYERLTGLLHELDGLLPELSVPAEQDTPSPSYGATDSEREKVLEWLQAERLRGFLRSRLFVEYKLAKLLLRPLDHLRPPSPQGLRGYSRQSNGTTALSLSSRKSNGELSRESSQLEVRLSDSHFNGGTFSRTHSLPDTFVKTLDDKNSLRNVKRQWSEARSAVEDKPDGLKILNRITVFLQSSHFTASEEKDMETKESAECTTSQGLQQLKETCLGSKAGMDEFRKFLEGTAGIHLYNFWLDCELINEWMANPDRKGRFLDVQCSPGQLLRDSQKKCRWSIGREQQEQIWHTQGGEVMADVFRQVQYDVLRRLRFYWVTRFLVHKKRVGLGRFDEPPVVHCLLLWQELLSLGEVKLLPLATAWRLFGKYLSATAPCSIGIYTESPSYIHAVHQTLTSSRGFVEVTLLNPAARYALETLREAWISYLHSDIVSFVDEALPRLRRKPRKSMGLDKKRTNAKRVHFELQAQLPSRDPPDGHSRDPPSLSALHEIKSIFNAYKRIVEETESAEVRKTLELWQEFVTLPRGGRDRTYLDVMKRLLKERVCNEGQEQAGSLPKHLRKQVLEEVQSGCVKAATVDHIQGFLGSLLKDSVRSFWCSLLAELRQSGPDPSQLTSQNLSSVEPLVLKLASKVIVKCVKSNKARGAAGGYAQPTQDNMTSLVQALDSASEGWPTTKVLHFYRHLQTHGPSEGYPLLENNLLFYLEVQKFKRAHHENPDEGLLKKKVHILLDCFLTSQLHPSLQASGIGVDEEVIRVYEDMKMRKGDVKSRKKMVCFCLNENMTKIIVEKDVEILNEDVGSKFKDPYTECVNLLPKDDCRYLLLDVSYCTKESSKEDLVFMFWAPENAPVKKKMMYASSKDAVKKKLSGIRCELQVSSRDDVLDRSFLASKLKGDITSIEGVGIH</sequence>
<evidence type="ECO:0000256" key="9">
    <source>
        <dbReference type="ARBA" id="ARBA00022475"/>
    </source>
</evidence>
<dbReference type="InterPro" id="IPR002048">
    <property type="entry name" value="EF_hand_dom"/>
</dbReference>
<evidence type="ECO:0000256" key="2">
    <source>
        <dbReference type="ARBA" id="ARBA00001913"/>
    </source>
</evidence>
<dbReference type="GO" id="GO:0004198">
    <property type="term" value="F:calcium-dependent cysteine-type endopeptidase activity"/>
    <property type="evidence" value="ECO:0007669"/>
    <property type="project" value="UniProtKB-EC"/>
</dbReference>
<keyword evidence="14 24" id="KW-0378">Hydrolase</keyword>
<evidence type="ECO:0000256" key="11">
    <source>
        <dbReference type="ARBA" id="ARBA00022670"/>
    </source>
</evidence>
<comment type="subcellular location">
    <subcellularLocation>
        <location evidence="3">Cell membrane</location>
    </subcellularLocation>
    <subcellularLocation>
        <location evidence="4">Cytoplasm</location>
    </subcellularLocation>
</comment>
<evidence type="ECO:0000259" key="26">
    <source>
        <dbReference type="PROSITE" id="PS50203"/>
    </source>
</evidence>
<feature type="active site" evidence="23 24">
    <location>
        <position position="1388"/>
    </location>
</feature>
<evidence type="ECO:0000256" key="21">
    <source>
        <dbReference type="ARBA" id="ARBA00032449"/>
    </source>
</evidence>
<dbReference type="PROSITE" id="PS50203">
    <property type="entry name" value="CALPAIN_CAT"/>
    <property type="match status" value="3"/>
</dbReference>
<feature type="non-terminal residue" evidence="29">
    <location>
        <position position="2838"/>
    </location>
</feature>
<dbReference type="SMART" id="SM00230">
    <property type="entry name" value="CysPc"/>
    <property type="match status" value="3"/>
</dbReference>
<reference evidence="29 30" key="1">
    <citation type="journal article" date="2021" name="Cell">
        <title>Tracing the genetic footprints of vertebrate landing in non-teleost ray-finned fishes.</title>
        <authorList>
            <person name="Bi X."/>
            <person name="Wang K."/>
            <person name="Yang L."/>
            <person name="Pan H."/>
            <person name="Jiang H."/>
            <person name="Wei Q."/>
            <person name="Fang M."/>
            <person name="Yu H."/>
            <person name="Zhu C."/>
            <person name="Cai Y."/>
            <person name="He Y."/>
            <person name="Gan X."/>
            <person name="Zeng H."/>
            <person name="Yu D."/>
            <person name="Zhu Y."/>
            <person name="Jiang H."/>
            <person name="Qiu Q."/>
            <person name="Yang H."/>
            <person name="Zhang Y.E."/>
            <person name="Wang W."/>
            <person name="Zhu M."/>
            <person name="He S."/>
            <person name="Zhang G."/>
        </authorList>
    </citation>
    <scope>NUCLEOTIDE SEQUENCE [LARGE SCALE GENOMIC DNA]</scope>
    <source>
        <strain evidence="29">Bchr_013</strain>
    </source>
</reference>
<feature type="compositionally biased region" description="Polar residues" evidence="25">
    <location>
        <begin position="2023"/>
        <end position="2038"/>
    </location>
</feature>
<feature type="domain" description="Calpain catalytic" evidence="26">
    <location>
        <begin position="45"/>
        <end position="343"/>
    </location>
</feature>
<evidence type="ECO:0000256" key="12">
    <source>
        <dbReference type="ARBA" id="ARBA00022723"/>
    </source>
</evidence>
<dbReference type="SMART" id="SM00102">
    <property type="entry name" value="ADF"/>
    <property type="match status" value="1"/>
</dbReference>
<dbReference type="InterPro" id="IPR036305">
    <property type="entry name" value="RGS_sf"/>
</dbReference>
<dbReference type="Pfam" id="PF00241">
    <property type="entry name" value="Cofilin_ADF"/>
    <property type="match status" value="1"/>
</dbReference>
<protein>
    <recommendedName>
        <fullName evidence="8">Calpain-2 catalytic subunit</fullName>
        <ecNumber evidence="7">3.4.22.53</ecNumber>
    </recommendedName>
    <alternativeName>
        <fullName evidence="20">Calcium-activated neutral proteinase 2</fullName>
    </alternativeName>
    <alternativeName>
        <fullName evidence="21">Calpain M-type</fullName>
    </alternativeName>
    <alternativeName>
        <fullName evidence="22">Calpain-2 large subunit</fullName>
    </alternativeName>
    <alternativeName>
        <fullName evidence="19">Millimolar-calpain</fullName>
    </alternativeName>
</protein>
<keyword evidence="16" id="KW-0106">Calcium</keyword>
<feature type="domain" description="EF-hand" evidence="27">
    <location>
        <begin position="1801"/>
        <end position="1830"/>
    </location>
</feature>
<dbReference type="InterPro" id="IPR038765">
    <property type="entry name" value="Papain-like_cys_pep_sf"/>
</dbReference>
<feature type="active site" evidence="23 24">
    <location>
        <position position="1569"/>
    </location>
</feature>
<feature type="active site" evidence="24">
    <location>
        <position position="310"/>
    </location>
</feature>
<dbReference type="SUPFAM" id="SSF48097">
    <property type="entry name" value="Regulator of G-protein signaling, RGS"/>
    <property type="match status" value="2"/>
</dbReference>
<dbReference type="InterPro" id="IPR002108">
    <property type="entry name" value="ADF-H"/>
</dbReference>
<evidence type="ECO:0000259" key="28">
    <source>
        <dbReference type="PROSITE" id="PS51263"/>
    </source>
</evidence>
<dbReference type="SUPFAM" id="SSF47473">
    <property type="entry name" value="EF-hand"/>
    <property type="match status" value="2"/>
</dbReference>
<feature type="domain" description="ADF-H" evidence="28">
    <location>
        <begin position="2678"/>
        <end position="2825"/>
    </location>
</feature>
<dbReference type="Gene3D" id="1.10.238.10">
    <property type="entry name" value="EF-hand"/>
    <property type="match status" value="2"/>
</dbReference>
<evidence type="ECO:0000256" key="16">
    <source>
        <dbReference type="ARBA" id="ARBA00022837"/>
    </source>
</evidence>
<keyword evidence="30" id="KW-1185">Reference proteome</keyword>
<evidence type="ECO:0000256" key="7">
    <source>
        <dbReference type="ARBA" id="ARBA00012481"/>
    </source>
</evidence>
<evidence type="ECO:0000256" key="22">
    <source>
        <dbReference type="ARBA" id="ARBA00032544"/>
    </source>
</evidence>
<keyword evidence="13" id="KW-0677">Repeat</keyword>
<evidence type="ECO:0000256" key="14">
    <source>
        <dbReference type="ARBA" id="ARBA00022801"/>
    </source>
</evidence>
<evidence type="ECO:0000256" key="25">
    <source>
        <dbReference type="SAM" id="MobiDB-lite"/>
    </source>
</evidence>
<evidence type="ECO:0000313" key="29">
    <source>
        <dbReference type="EMBL" id="KAG2467081.1"/>
    </source>
</evidence>
<feature type="region of interest" description="Disordered" evidence="25">
    <location>
        <begin position="2014"/>
        <end position="2051"/>
    </location>
</feature>
<keyword evidence="17" id="KW-0472">Membrane</keyword>
<dbReference type="EC" id="3.4.22.53" evidence="7"/>
<comment type="catalytic activity">
    <reaction evidence="1">
        <text>Broad endopeptidase specificity.</text>
        <dbReference type="EC" id="3.4.22.53"/>
    </reaction>
</comment>
<dbReference type="FunFam" id="3.90.70.10:FF:000001">
    <property type="entry name" value="Calpain-1 catalytic subunit"/>
    <property type="match status" value="2"/>
</dbReference>
<dbReference type="Gene3D" id="2.60.120.380">
    <property type="match status" value="3"/>
</dbReference>
<feature type="active site" evidence="24">
    <location>
        <position position="846"/>
    </location>
</feature>
<dbReference type="PROSITE" id="PS51263">
    <property type="entry name" value="ADF_H"/>
    <property type="match status" value="1"/>
</dbReference>
<dbReference type="GO" id="GO:0005737">
    <property type="term" value="C:cytoplasm"/>
    <property type="evidence" value="ECO:0007669"/>
    <property type="project" value="UniProtKB-SubCell"/>
</dbReference>
<dbReference type="Gene3D" id="1.10.167.10">
    <property type="entry name" value="Regulator of G-protein Signalling 4, domain 2"/>
    <property type="match status" value="1"/>
</dbReference>
<evidence type="ECO:0000256" key="4">
    <source>
        <dbReference type="ARBA" id="ARBA00004496"/>
    </source>
</evidence>
<dbReference type="PRINTS" id="PR00704">
    <property type="entry name" value="CALPAIN"/>
</dbReference>
<gene>
    <name evidence="29" type="primary">Capn2_3</name>
    <name evidence="29" type="ORF">GTO96_0010155</name>
</gene>
<dbReference type="GO" id="GO:0030042">
    <property type="term" value="P:actin filament depolymerization"/>
    <property type="evidence" value="ECO:0007669"/>
    <property type="project" value="InterPro"/>
</dbReference>
<evidence type="ECO:0000256" key="19">
    <source>
        <dbReference type="ARBA" id="ARBA00030109"/>
    </source>
</evidence>
<dbReference type="FunFam" id="2.60.120.380:FF:000001">
    <property type="entry name" value="Calpain-1 catalytic subunit"/>
    <property type="match status" value="3"/>
</dbReference>
<keyword evidence="9" id="KW-1003">Cell membrane</keyword>
<feature type="active site" evidence="24">
    <location>
        <position position="665"/>
    </location>
</feature>
<comment type="cofactor">
    <cofactor evidence="2">
        <name>Ca(2+)</name>
        <dbReference type="ChEBI" id="CHEBI:29108"/>
    </cofactor>
</comment>
<dbReference type="PANTHER" id="PTHR10183:SF268">
    <property type="entry name" value="CALPAIN-2 CATALYTIC SUBUNIT"/>
    <property type="match status" value="1"/>
</dbReference>
<dbReference type="InterPro" id="IPR044926">
    <property type="entry name" value="RGS_subdomain_2"/>
</dbReference>
<keyword evidence="15 24" id="KW-0788">Thiol protease</keyword>
<evidence type="ECO:0000259" key="27">
    <source>
        <dbReference type="PROSITE" id="PS50222"/>
    </source>
</evidence>
<feature type="active site" evidence="24">
    <location>
        <position position="822"/>
    </location>
</feature>
<evidence type="ECO:0000256" key="3">
    <source>
        <dbReference type="ARBA" id="ARBA00004236"/>
    </source>
</evidence>
<organism evidence="29 30">
    <name type="scientific">Polypterus senegalus</name>
    <name type="common">Senegal bichir</name>
    <dbReference type="NCBI Taxonomy" id="55291"/>
    <lineage>
        <taxon>Eukaryota</taxon>
        <taxon>Metazoa</taxon>
        <taxon>Chordata</taxon>
        <taxon>Craniata</taxon>
        <taxon>Vertebrata</taxon>
        <taxon>Euteleostomi</taxon>
        <taxon>Actinopterygii</taxon>
        <taxon>Polypteriformes</taxon>
        <taxon>Polypteridae</taxon>
        <taxon>Polypterus</taxon>
    </lineage>
</organism>
<dbReference type="InterPro" id="IPR017904">
    <property type="entry name" value="ADF/Cofilin"/>
</dbReference>
<dbReference type="InterPro" id="IPR011992">
    <property type="entry name" value="EF-hand-dom_pair"/>
</dbReference>
<evidence type="ECO:0000256" key="17">
    <source>
        <dbReference type="ARBA" id="ARBA00023136"/>
    </source>
</evidence>
<dbReference type="GO" id="GO:0006508">
    <property type="term" value="P:proteolysis"/>
    <property type="evidence" value="ECO:0007669"/>
    <property type="project" value="UniProtKB-KW"/>
</dbReference>
<feature type="domain" description="EF-hand" evidence="27">
    <location>
        <begin position="1095"/>
        <end position="1130"/>
    </location>
</feature>
<evidence type="ECO:0000256" key="15">
    <source>
        <dbReference type="ARBA" id="ARBA00022807"/>
    </source>
</evidence>
<evidence type="ECO:0000256" key="10">
    <source>
        <dbReference type="ARBA" id="ARBA00022490"/>
    </source>
</evidence>
<comment type="similarity">
    <text evidence="5">Belongs to the actin-binding proteins ADF family.</text>
</comment>
<name>A0A8X8BT74_POLSE</name>
<dbReference type="Gene3D" id="3.40.20.10">
    <property type="entry name" value="Severin"/>
    <property type="match status" value="1"/>
</dbReference>
<keyword evidence="12" id="KW-0479">Metal-binding</keyword>
<dbReference type="GO" id="GO:0005886">
    <property type="term" value="C:plasma membrane"/>
    <property type="evidence" value="ECO:0007669"/>
    <property type="project" value="UniProtKB-SubCell"/>
</dbReference>
<dbReference type="SUPFAM" id="SSF55753">
    <property type="entry name" value="Actin depolymerizing proteins"/>
    <property type="match status" value="1"/>
</dbReference>
<dbReference type="SUPFAM" id="SSF54001">
    <property type="entry name" value="Cysteine proteinases"/>
    <property type="match status" value="3"/>
</dbReference>
<dbReference type="GO" id="GO:0005509">
    <property type="term" value="F:calcium ion binding"/>
    <property type="evidence" value="ECO:0007669"/>
    <property type="project" value="InterPro"/>
</dbReference>
<dbReference type="PROSITE" id="PS00018">
    <property type="entry name" value="EF_HAND_1"/>
    <property type="match status" value="2"/>
</dbReference>
<evidence type="ECO:0000256" key="6">
    <source>
        <dbReference type="ARBA" id="ARBA00007623"/>
    </source>
</evidence>
<dbReference type="SMART" id="SM00054">
    <property type="entry name" value="EFh"/>
    <property type="match status" value="2"/>
</dbReference>
<dbReference type="InterPro" id="IPR029006">
    <property type="entry name" value="ADF-H/Gelsolin-like_dom_sf"/>
</dbReference>
<dbReference type="SUPFAM" id="SSF49758">
    <property type="entry name" value="Calpain large subunit, middle domain (domain III)"/>
    <property type="match status" value="3"/>
</dbReference>
<dbReference type="InterPro" id="IPR033883">
    <property type="entry name" value="C2_III"/>
</dbReference>
<accession>A0A8X8BT74</accession>
<dbReference type="EMBL" id="JAATIS010000859">
    <property type="protein sequence ID" value="KAG2467081.1"/>
    <property type="molecule type" value="Genomic_DNA"/>
</dbReference>
<dbReference type="CDD" id="cd11286">
    <property type="entry name" value="ADF_cofilin_like"/>
    <property type="match status" value="1"/>
</dbReference>
<feature type="non-terminal residue" evidence="29">
    <location>
        <position position="1"/>
    </location>
</feature>
<dbReference type="GO" id="GO:0003779">
    <property type="term" value="F:actin binding"/>
    <property type="evidence" value="ECO:0007669"/>
    <property type="project" value="UniProtKB-KW"/>
</dbReference>
<dbReference type="InterPro" id="IPR018247">
    <property type="entry name" value="EF_Hand_1_Ca_BS"/>
</dbReference>
<feature type="active site" evidence="24">
    <location>
        <position position="105"/>
    </location>
</feature>
<dbReference type="CDD" id="cd00214">
    <property type="entry name" value="Calpain_III"/>
    <property type="match status" value="3"/>
</dbReference>
<dbReference type="PROSITE" id="PS50222">
    <property type="entry name" value="EF_HAND_2"/>
    <property type="match status" value="2"/>
</dbReference>
<dbReference type="InterPro" id="IPR022684">
    <property type="entry name" value="Calpain_cysteine_protease"/>
</dbReference>
<feature type="domain" description="Calpain catalytic" evidence="26">
    <location>
        <begin position="574"/>
        <end position="904"/>
    </location>
</feature>
<dbReference type="Proteomes" id="UP000886611">
    <property type="component" value="Unassembled WGS sequence"/>
</dbReference>
<keyword evidence="11 24" id="KW-0645">Protease</keyword>
<evidence type="ECO:0000256" key="24">
    <source>
        <dbReference type="PROSITE-ProRule" id="PRU00239"/>
    </source>
</evidence>
<comment type="similarity">
    <text evidence="6">Belongs to the peptidase C2 family.</text>
</comment>
<feature type="domain" description="Calpain catalytic" evidence="26">
    <location>
        <begin position="1312"/>
        <end position="1627"/>
    </location>
</feature>
<evidence type="ECO:0000313" key="30">
    <source>
        <dbReference type="Proteomes" id="UP000886611"/>
    </source>
</evidence>
<dbReference type="Pfam" id="PF00648">
    <property type="entry name" value="Peptidase_C2"/>
    <property type="match status" value="3"/>
</dbReference>
<evidence type="ECO:0000256" key="5">
    <source>
        <dbReference type="ARBA" id="ARBA00006844"/>
    </source>
</evidence>
<evidence type="ECO:0000256" key="8">
    <source>
        <dbReference type="ARBA" id="ARBA00014052"/>
    </source>
</evidence>
<evidence type="ECO:0000256" key="1">
    <source>
        <dbReference type="ARBA" id="ARBA00001223"/>
    </source>
</evidence>
<dbReference type="Pfam" id="PF01067">
    <property type="entry name" value="Calpain_III"/>
    <property type="match status" value="3"/>
</dbReference>
<dbReference type="SMART" id="SM00720">
    <property type="entry name" value="calpain_III"/>
    <property type="match status" value="3"/>
</dbReference>
<comment type="caution">
    <text evidence="29">The sequence shown here is derived from an EMBL/GenBank/DDBJ whole genome shotgun (WGS) entry which is preliminary data.</text>
</comment>
<keyword evidence="10" id="KW-0963">Cytoplasm</keyword>
<evidence type="ECO:0000256" key="13">
    <source>
        <dbReference type="ARBA" id="ARBA00022737"/>
    </source>
</evidence>
<evidence type="ECO:0000256" key="23">
    <source>
        <dbReference type="PIRSR" id="PIRSR622684-1"/>
    </source>
</evidence>
<dbReference type="InterPro" id="IPR022683">
    <property type="entry name" value="Calpain_III"/>
</dbReference>
<dbReference type="InterPro" id="IPR001300">
    <property type="entry name" value="Peptidase_C2_calpain_cat"/>
</dbReference>
<dbReference type="Gene3D" id="3.90.70.10">
    <property type="entry name" value="Cysteine proteinases"/>
    <property type="match status" value="3"/>
</dbReference>
<keyword evidence="18" id="KW-0009">Actin-binding</keyword>
<dbReference type="GO" id="GO:0015629">
    <property type="term" value="C:actin cytoskeleton"/>
    <property type="evidence" value="ECO:0007669"/>
    <property type="project" value="InterPro"/>
</dbReference>
<dbReference type="CDD" id="cd00044">
    <property type="entry name" value="CysPc"/>
    <property type="match status" value="3"/>
</dbReference>
<dbReference type="InterPro" id="IPR036213">
    <property type="entry name" value="Calpain_III_sf"/>
</dbReference>
<dbReference type="PANTHER" id="PTHR10183">
    <property type="entry name" value="CALPAIN"/>
    <property type="match status" value="1"/>
</dbReference>
<evidence type="ECO:0000256" key="20">
    <source>
        <dbReference type="ARBA" id="ARBA00031308"/>
    </source>
</evidence>
<feature type="active site" evidence="24">
    <location>
        <position position="286"/>
    </location>
</feature>
<feature type="active site" evidence="23 24">
    <location>
        <position position="1545"/>
    </location>
</feature>
<proteinExistence type="inferred from homology"/>
<dbReference type="InterPro" id="IPR022682">
    <property type="entry name" value="Calpain_domain_III"/>
</dbReference>